<sequence length="103" mass="11180">MRILLLSSLLALSSLAPALAADNLDRTPVEATTAAGDKVRLYPTGKWEFVDGAKAAEARKRAEQYPENQVRPIEAQGGWVPGSKMLMPGDKDYNRGSLNPKAR</sequence>
<dbReference type="RefSeq" id="WP_014238359.1">
    <property type="nucleotide sequence ID" value="NZ_SHKM01000001.1"/>
</dbReference>
<dbReference type="Proteomes" id="UP000292136">
    <property type="component" value="Unassembled WGS sequence"/>
</dbReference>
<reference evidence="3 4" key="1">
    <citation type="submission" date="2019-02" db="EMBL/GenBank/DDBJ databases">
        <title>Genomic Encyclopedia of Type Strains, Phase IV (KMG-IV): sequencing the most valuable type-strain genomes for metagenomic binning, comparative biology and taxonomic classification.</title>
        <authorList>
            <person name="Goeker M."/>
        </authorList>
    </citation>
    <scope>NUCLEOTIDE SEQUENCE [LARGE SCALE GENOMIC DNA]</scope>
    <source>
        <strain evidence="3 4">DSM 21223</strain>
    </source>
</reference>
<evidence type="ECO:0000256" key="2">
    <source>
        <dbReference type="SAM" id="SignalP"/>
    </source>
</evidence>
<organism evidence="3 4">
    <name type="scientific">Azospira oryzae</name>
    <dbReference type="NCBI Taxonomy" id="146939"/>
    <lineage>
        <taxon>Bacteria</taxon>
        <taxon>Pseudomonadati</taxon>
        <taxon>Pseudomonadota</taxon>
        <taxon>Betaproteobacteria</taxon>
        <taxon>Rhodocyclales</taxon>
        <taxon>Rhodocyclaceae</taxon>
        <taxon>Azospira</taxon>
    </lineage>
</organism>
<protein>
    <submittedName>
        <fullName evidence="3">Uncharacterized protein</fullName>
    </submittedName>
</protein>
<feature type="region of interest" description="Disordered" evidence="1">
    <location>
        <begin position="75"/>
        <end position="103"/>
    </location>
</feature>
<keyword evidence="4" id="KW-1185">Reference proteome</keyword>
<evidence type="ECO:0000313" key="4">
    <source>
        <dbReference type="Proteomes" id="UP000292136"/>
    </source>
</evidence>
<evidence type="ECO:0000256" key="1">
    <source>
        <dbReference type="SAM" id="MobiDB-lite"/>
    </source>
</evidence>
<keyword evidence="2" id="KW-0732">Signal</keyword>
<gene>
    <name evidence="3" type="ORF">EV678_1367</name>
</gene>
<feature type="signal peptide" evidence="2">
    <location>
        <begin position="1"/>
        <end position="20"/>
    </location>
</feature>
<proteinExistence type="predicted"/>
<name>A0ABY0ISJ8_9RHOO</name>
<evidence type="ECO:0000313" key="3">
    <source>
        <dbReference type="EMBL" id="RZT90549.1"/>
    </source>
</evidence>
<dbReference type="EMBL" id="SHKM01000001">
    <property type="protein sequence ID" value="RZT90549.1"/>
    <property type="molecule type" value="Genomic_DNA"/>
</dbReference>
<feature type="chain" id="PRO_5045069954" evidence="2">
    <location>
        <begin position="21"/>
        <end position="103"/>
    </location>
</feature>
<accession>A0ABY0ISJ8</accession>
<comment type="caution">
    <text evidence="3">The sequence shown here is derived from an EMBL/GenBank/DDBJ whole genome shotgun (WGS) entry which is preliminary data.</text>
</comment>